<feature type="transmembrane region" description="Helical" evidence="8">
    <location>
        <begin position="461"/>
        <end position="482"/>
    </location>
</feature>
<evidence type="ECO:0000313" key="11">
    <source>
        <dbReference type="Proteomes" id="UP000813385"/>
    </source>
</evidence>
<dbReference type="SUPFAM" id="SSF103473">
    <property type="entry name" value="MFS general substrate transporter"/>
    <property type="match status" value="1"/>
</dbReference>
<dbReference type="PANTHER" id="PTHR43791:SF97">
    <property type="entry name" value="ALLANTOATE TRANSPORTER, PUTATIVE (AFU_ORTHOLOGUE AFUA_1G14700)-RELATED"/>
    <property type="match status" value="1"/>
</dbReference>
<accession>A0A8K0TUF6</accession>
<dbReference type="PROSITE" id="PS50850">
    <property type="entry name" value="MFS"/>
    <property type="match status" value="1"/>
</dbReference>
<evidence type="ECO:0000256" key="2">
    <source>
        <dbReference type="ARBA" id="ARBA00022448"/>
    </source>
</evidence>
<feature type="transmembrane region" description="Helical" evidence="8">
    <location>
        <begin position="112"/>
        <end position="128"/>
    </location>
</feature>
<comment type="caution">
    <text evidence="10">The sequence shown here is derived from an EMBL/GenBank/DDBJ whole genome shotgun (WGS) entry which is preliminary data.</text>
</comment>
<sequence length="527" mass="58725">MADDRTNTIAADDDGRRKSTAEHVEQEVAKPAVFGEDINNKHPELYLEALARYPNDESIDRAEEKKLLRKIDARILPLLGICYFFYYVDKTTLSYAAIFGLKDGLDLKGDEYSWLSSSFYFGWLLWAIPSNLIMQRSPPAWYLSFNIFMWGALLMAQAAAKNFASLLALRVLSGAFEAIADPAFMLITSMYYTREEQPSRISAWYAWNGIGVAGGGLIGYGIGHLKGALASWRYEFLVVGAFCSFWAIVLCLLLPNSPRTIKGFTREEKLIMIARMRRNQTGIEQSKINWGQIKEAYCDYKTWLFTLLGFVANIPNGGISNFSTLVIKGLGFGTLETALLGIPQGALVVIWIGLGAIANKYMPKNSRTLVCALFMVPTIAGALGFLLAPNDAYVGRLVCFYLTGSYQASFVISLSLITSNTGGQSKKMIVSGMIWFGACIGNIVSPFFYLTSQAPKYQLGIGSLLVANCIELGLFFVFRYAFKWENKRKEARRAELRAAGSYVADELNATAFMDMTDKENPNFEYVY</sequence>
<keyword evidence="11" id="KW-1185">Reference proteome</keyword>
<evidence type="ECO:0000313" key="10">
    <source>
        <dbReference type="EMBL" id="KAH7374876.1"/>
    </source>
</evidence>
<dbReference type="Pfam" id="PF07690">
    <property type="entry name" value="MFS_1"/>
    <property type="match status" value="1"/>
</dbReference>
<evidence type="ECO:0000256" key="1">
    <source>
        <dbReference type="ARBA" id="ARBA00004141"/>
    </source>
</evidence>
<dbReference type="GO" id="GO:0016020">
    <property type="term" value="C:membrane"/>
    <property type="evidence" value="ECO:0007669"/>
    <property type="project" value="UniProtKB-SubCell"/>
</dbReference>
<evidence type="ECO:0000256" key="7">
    <source>
        <dbReference type="SAM" id="MobiDB-lite"/>
    </source>
</evidence>
<dbReference type="InterPro" id="IPR011701">
    <property type="entry name" value="MFS"/>
</dbReference>
<feature type="transmembrane region" description="Helical" evidence="8">
    <location>
        <begin position="303"/>
        <end position="326"/>
    </location>
</feature>
<evidence type="ECO:0000256" key="6">
    <source>
        <dbReference type="ARBA" id="ARBA00037968"/>
    </source>
</evidence>
<dbReference type="OrthoDB" id="6730379at2759"/>
<keyword evidence="4 8" id="KW-1133">Transmembrane helix</keyword>
<feature type="transmembrane region" description="Helical" evidence="8">
    <location>
        <begin position="369"/>
        <end position="388"/>
    </location>
</feature>
<reference evidence="10" key="1">
    <citation type="journal article" date="2021" name="Nat. Commun.">
        <title>Genetic determinants of endophytism in the Arabidopsis root mycobiome.</title>
        <authorList>
            <person name="Mesny F."/>
            <person name="Miyauchi S."/>
            <person name="Thiergart T."/>
            <person name="Pickel B."/>
            <person name="Atanasova L."/>
            <person name="Karlsson M."/>
            <person name="Huettel B."/>
            <person name="Barry K.W."/>
            <person name="Haridas S."/>
            <person name="Chen C."/>
            <person name="Bauer D."/>
            <person name="Andreopoulos W."/>
            <person name="Pangilinan J."/>
            <person name="LaButti K."/>
            <person name="Riley R."/>
            <person name="Lipzen A."/>
            <person name="Clum A."/>
            <person name="Drula E."/>
            <person name="Henrissat B."/>
            <person name="Kohler A."/>
            <person name="Grigoriev I.V."/>
            <person name="Martin F.M."/>
            <person name="Hacquard S."/>
        </authorList>
    </citation>
    <scope>NUCLEOTIDE SEQUENCE</scope>
    <source>
        <strain evidence="10">MPI-CAGE-AT-0016</strain>
    </source>
</reference>
<dbReference type="InterPro" id="IPR036259">
    <property type="entry name" value="MFS_trans_sf"/>
</dbReference>
<feature type="transmembrane region" description="Helical" evidence="8">
    <location>
        <begin position="140"/>
        <end position="159"/>
    </location>
</feature>
<proteinExistence type="inferred from homology"/>
<dbReference type="GO" id="GO:0022857">
    <property type="term" value="F:transmembrane transporter activity"/>
    <property type="evidence" value="ECO:0007669"/>
    <property type="project" value="InterPro"/>
</dbReference>
<gene>
    <name evidence="10" type="ORF">B0T11DRAFT_219521</name>
</gene>
<dbReference type="InterPro" id="IPR020846">
    <property type="entry name" value="MFS_dom"/>
</dbReference>
<name>A0A8K0TUF6_9PEZI</name>
<feature type="transmembrane region" description="Helical" evidence="8">
    <location>
        <begin position="394"/>
        <end position="417"/>
    </location>
</feature>
<feature type="transmembrane region" description="Helical" evidence="8">
    <location>
        <begin position="338"/>
        <end position="357"/>
    </location>
</feature>
<evidence type="ECO:0000256" key="8">
    <source>
        <dbReference type="SAM" id="Phobius"/>
    </source>
</evidence>
<feature type="transmembrane region" description="Helical" evidence="8">
    <location>
        <begin position="234"/>
        <end position="254"/>
    </location>
</feature>
<evidence type="ECO:0000259" key="9">
    <source>
        <dbReference type="PROSITE" id="PS50850"/>
    </source>
</evidence>
<feature type="domain" description="Major facilitator superfamily (MFS) profile" evidence="9">
    <location>
        <begin position="75"/>
        <end position="485"/>
    </location>
</feature>
<dbReference type="Gene3D" id="1.20.1250.20">
    <property type="entry name" value="MFS general substrate transporter like domains"/>
    <property type="match status" value="2"/>
</dbReference>
<comment type="subcellular location">
    <subcellularLocation>
        <location evidence="1">Membrane</location>
        <topology evidence="1">Multi-pass membrane protein</topology>
    </subcellularLocation>
</comment>
<dbReference type="AlphaFoldDB" id="A0A8K0TUF6"/>
<evidence type="ECO:0000256" key="3">
    <source>
        <dbReference type="ARBA" id="ARBA00022692"/>
    </source>
</evidence>
<organism evidence="10 11">
    <name type="scientific">Plectosphaerella cucumerina</name>
    <dbReference type="NCBI Taxonomy" id="40658"/>
    <lineage>
        <taxon>Eukaryota</taxon>
        <taxon>Fungi</taxon>
        <taxon>Dikarya</taxon>
        <taxon>Ascomycota</taxon>
        <taxon>Pezizomycotina</taxon>
        <taxon>Sordariomycetes</taxon>
        <taxon>Hypocreomycetidae</taxon>
        <taxon>Glomerellales</taxon>
        <taxon>Plectosphaerellaceae</taxon>
        <taxon>Plectosphaerella</taxon>
    </lineage>
</organism>
<feature type="transmembrane region" description="Helical" evidence="8">
    <location>
        <begin position="204"/>
        <end position="222"/>
    </location>
</feature>
<feature type="transmembrane region" description="Helical" evidence="8">
    <location>
        <begin position="71"/>
        <end position="88"/>
    </location>
</feature>
<dbReference type="FunFam" id="1.20.1250.20:FF:000064">
    <property type="entry name" value="MFS allantoate transporter"/>
    <property type="match status" value="1"/>
</dbReference>
<feature type="transmembrane region" description="Helical" evidence="8">
    <location>
        <begin position="171"/>
        <end position="192"/>
    </location>
</feature>
<evidence type="ECO:0000256" key="5">
    <source>
        <dbReference type="ARBA" id="ARBA00023136"/>
    </source>
</evidence>
<feature type="compositionally biased region" description="Basic and acidic residues" evidence="7">
    <location>
        <begin position="13"/>
        <end position="28"/>
    </location>
</feature>
<protein>
    <submittedName>
        <fullName evidence="10">Allantoate permease</fullName>
    </submittedName>
</protein>
<evidence type="ECO:0000256" key="4">
    <source>
        <dbReference type="ARBA" id="ARBA00022989"/>
    </source>
</evidence>
<feature type="transmembrane region" description="Helical" evidence="8">
    <location>
        <begin position="429"/>
        <end position="449"/>
    </location>
</feature>
<keyword evidence="5 8" id="KW-0472">Membrane</keyword>
<keyword evidence="3 8" id="KW-0812">Transmembrane</keyword>
<feature type="region of interest" description="Disordered" evidence="7">
    <location>
        <begin position="1"/>
        <end position="28"/>
    </location>
</feature>
<comment type="similarity">
    <text evidence="6">Belongs to the major facilitator superfamily. Allantoate permease family.</text>
</comment>
<dbReference type="PANTHER" id="PTHR43791">
    <property type="entry name" value="PERMEASE-RELATED"/>
    <property type="match status" value="1"/>
</dbReference>
<dbReference type="EMBL" id="JAGPXD010000001">
    <property type="protein sequence ID" value="KAH7374876.1"/>
    <property type="molecule type" value="Genomic_DNA"/>
</dbReference>
<keyword evidence="2" id="KW-0813">Transport</keyword>
<dbReference type="Proteomes" id="UP000813385">
    <property type="component" value="Unassembled WGS sequence"/>
</dbReference>